<dbReference type="InterPro" id="IPR004254">
    <property type="entry name" value="AdipoR/HlyIII-related"/>
</dbReference>
<keyword evidence="3" id="KW-1003">Cell membrane</keyword>
<dbReference type="GO" id="GO:0046872">
    <property type="term" value="F:metal ion binding"/>
    <property type="evidence" value="ECO:0007669"/>
    <property type="project" value="UniProtKB-KW"/>
</dbReference>
<name>A0A1H6ZYX1_9FIRM</name>
<proteinExistence type="inferred from homology"/>
<dbReference type="STRING" id="84035.SAMN05660742_11038"/>
<dbReference type="PANTHER" id="PTHR20855:SF3">
    <property type="entry name" value="LD03007P"/>
    <property type="match status" value="1"/>
</dbReference>
<dbReference type="Pfam" id="PF03006">
    <property type="entry name" value="HlyIII"/>
    <property type="match status" value="1"/>
</dbReference>
<sequence length="228" mass="25358">MHEVVIKARLSLEEILNAVTHGVGTAMAVVALVGMLVLYYDEGTWHVTSCIIYGISLILLYLASTLYHSFTNEKLKSIFKFIDHAAIYVLIAGNYTPFTLIPLHGEVGWTIFGIVWSLAAAGIVFQIFCVKKFKVLGTLCYLAMGWFAVVMIRPLLGLLPIEAIYWMIAGGVFYTVGAVFYLVKKIPYNHAIWHLFVLAGSIAHFVAIFKFVLPLPEVVIHMTSLGIM</sequence>
<dbReference type="Proteomes" id="UP000199662">
    <property type="component" value="Unassembled WGS sequence"/>
</dbReference>
<evidence type="ECO:0000256" key="4">
    <source>
        <dbReference type="ARBA" id="ARBA00022692"/>
    </source>
</evidence>
<dbReference type="PANTHER" id="PTHR20855">
    <property type="entry name" value="ADIPOR/PROGESTIN RECEPTOR-RELATED"/>
    <property type="match status" value="1"/>
</dbReference>
<feature type="transmembrane region" description="Helical" evidence="8">
    <location>
        <begin position="45"/>
        <end position="64"/>
    </location>
</feature>
<evidence type="ECO:0000256" key="6">
    <source>
        <dbReference type="ARBA" id="ARBA00023136"/>
    </source>
</evidence>
<feature type="transmembrane region" description="Helical" evidence="8">
    <location>
        <begin position="164"/>
        <end position="183"/>
    </location>
</feature>
<feature type="binding site" evidence="7">
    <location>
        <position position="68"/>
    </location>
    <ligand>
        <name>Zn(2+)</name>
        <dbReference type="ChEBI" id="CHEBI:29105"/>
    </ligand>
</feature>
<feature type="binding site" evidence="7">
    <location>
        <position position="194"/>
    </location>
    <ligand>
        <name>Zn(2+)</name>
        <dbReference type="ChEBI" id="CHEBI:29105"/>
    </ligand>
</feature>
<keyword evidence="4 8" id="KW-0812">Transmembrane</keyword>
<comment type="similarity">
    <text evidence="2">Belongs to the UPF0073 (Hly-III) family.</text>
</comment>
<keyword evidence="7" id="KW-0862">Zinc</keyword>
<keyword evidence="10" id="KW-1185">Reference proteome</keyword>
<evidence type="ECO:0000256" key="5">
    <source>
        <dbReference type="ARBA" id="ARBA00022989"/>
    </source>
</evidence>
<dbReference type="GO" id="GO:0140911">
    <property type="term" value="F:pore-forming activity"/>
    <property type="evidence" value="ECO:0007669"/>
    <property type="project" value="InterPro"/>
</dbReference>
<dbReference type="InterPro" id="IPR005744">
    <property type="entry name" value="Hy-lIII"/>
</dbReference>
<dbReference type="AlphaFoldDB" id="A0A1H6ZYX1"/>
<dbReference type="EMBL" id="FNZK01000010">
    <property type="protein sequence ID" value="SEJ54932.1"/>
    <property type="molecule type" value="Genomic_DNA"/>
</dbReference>
<feature type="transmembrane region" description="Helical" evidence="8">
    <location>
        <begin position="195"/>
        <end position="213"/>
    </location>
</feature>
<evidence type="ECO:0000313" key="10">
    <source>
        <dbReference type="Proteomes" id="UP000199662"/>
    </source>
</evidence>
<keyword evidence="7" id="KW-0479">Metal-binding</keyword>
<evidence type="ECO:0000256" key="3">
    <source>
        <dbReference type="ARBA" id="ARBA00022475"/>
    </source>
</evidence>
<evidence type="ECO:0000256" key="8">
    <source>
        <dbReference type="SAM" id="Phobius"/>
    </source>
</evidence>
<feature type="binding site" evidence="7">
    <location>
        <position position="190"/>
    </location>
    <ligand>
        <name>Zn(2+)</name>
        <dbReference type="ChEBI" id="CHEBI:29105"/>
    </ligand>
</feature>
<evidence type="ECO:0000256" key="1">
    <source>
        <dbReference type="ARBA" id="ARBA00004651"/>
    </source>
</evidence>
<feature type="transmembrane region" description="Helical" evidence="8">
    <location>
        <begin position="85"/>
        <end position="103"/>
    </location>
</feature>
<comment type="subcellular location">
    <subcellularLocation>
        <location evidence="1">Cell membrane</location>
        <topology evidence="1">Multi-pass membrane protein</topology>
    </subcellularLocation>
</comment>
<keyword evidence="5 8" id="KW-1133">Transmembrane helix</keyword>
<organism evidence="9 10">
    <name type="scientific">Propionispira arboris</name>
    <dbReference type="NCBI Taxonomy" id="84035"/>
    <lineage>
        <taxon>Bacteria</taxon>
        <taxon>Bacillati</taxon>
        <taxon>Bacillota</taxon>
        <taxon>Negativicutes</taxon>
        <taxon>Selenomonadales</taxon>
        <taxon>Selenomonadaceae</taxon>
        <taxon>Propionispira</taxon>
    </lineage>
</organism>
<feature type="transmembrane region" description="Helical" evidence="8">
    <location>
        <begin position="135"/>
        <end position="152"/>
    </location>
</feature>
<evidence type="ECO:0000313" key="9">
    <source>
        <dbReference type="EMBL" id="SEJ54932.1"/>
    </source>
</evidence>
<reference evidence="9 10" key="1">
    <citation type="submission" date="2016-10" db="EMBL/GenBank/DDBJ databases">
        <authorList>
            <person name="de Groot N.N."/>
        </authorList>
    </citation>
    <scope>NUCLEOTIDE SEQUENCE [LARGE SCALE GENOMIC DNA]</scope>
    <source>
        <strain evidence="9 10">DSM 2179</strain>
    </source>
</reference>
<feature type="transmembrane region" description="Helical" evidence="8">
    <location>
        <begin position="109"/>
        <end position="128"/>
    </location>
</feature>
<dbReference type="GO" id="GO:0005886">
    <property type="term" value="C:plasma membrane"/>
    <property type="evidence" value="ECO:0007669"/>
    <property type="project" value="UniProtKB-SubCell"/>
</dbReference>
<dbReference type="RefSeq" id="WP_091831629.1">
    <property type="nucleotide sequence ID" value="NZ_FNZK01000010.1"/>
</dbReference>
<evidence type="ECO:0000256" key="7">
    <source>
        <dbReference type="PIRSR" id="PIRSR604254-1"/>
    </source>
</evidence>
<keyword evidence="6 8" id="KW-0472">Membrane</keyword>
<gene>
    <name evidence="9" type="ORF">SAMN05660742_11038</name>
</gene>
<feature type="transmembrane region" description="Helical" evidence="8">
    <location>
        <begin position="15"/>
        <end position="39"/>
    </location>
</feature>
<evidence type="ECO:0000256" key="2">
    <source>
        <dbReference type="ARBA" id="ARBA00008488"/>
    </source>
</evidence>
<accession>A0A1H6ZYX1</accession>
<dbReference type="NCBIfam" id="TIGR01065">
    <property type="entry name" value="hlyIII"/>
    <property type="match status" value="1"/>
</dbReference>
<protein>
    <submittedName>
        <fullName evidence="9">Hemolysin III</fullName>
    </submittedName>
</protein>